<keyword evidence="8 10" id="KW-0472">Membrane</keyword>
<keyword evidence="2 10" id="KW-0444">Lipid biosynthesis</keyword>
<dbReference type="InterPro" id="IPR002076">
    <property type="entry name" value="ELO_fam"/>
</dbReference>
<keyword evidence="3 10" id="KW-0808">Transferase</keyword>
<evidence type="ECO:0000256" key="2">
    <source>
        <dbReference type="ARBA" id="ARBA00022516"/>
    </source>
</evidence>
<dbReference type="Proteomes" id="UP000240830">
    <property type="component" value="Unassembled WGS sequence"/>
</dbReference>
<dbReference type="GO" id="GO:0019367">
    <property type="term" value="P:fatty acid elongation, saturated fatty acid"/>
    <property type="evidence" value="ECO:0007669"/>
    <property type="project" value="TreeGrafter"/>
</dbReference>
<feature type="transmembrane region" description="Helical" evidence="10">
    <location>
        <begin position="71"/>
        <end position="94"/>
    </location>
</feature>
<protein>
    <recommendedName>
        <fullName evidence="10">Elongation of fatty acids protein</fullName>
        <ecNumber evidence="10">2.3.1.-</ecNumber>
    </recommendedName>
</protein>
<feature type="transmembrane region" description="Helical" evidence="10">
    <location>
        <begin position="28"/>
        <end position="46"/>
    </location>
</feature>
<dbReference type="GO" id="GO:0034625">
    <property type="term" value="P:fatty acid elongation, monounsaturated fatty acid"/>
    <property type="evidence" value="ECO:0007669"/>
    <property type="project" value="TreeGrafter"/>
</dbReference>
<dbReference type="STRING" id="1246581.A0A2H9TH79"/>
<evidence type="ECO:0000256" key="10">
    <source>
        <dbReference type="RuleBase" id="RU361115"/>
    </source>
</evidence>
<evidence type="ECO:0000313" key="11">
    <source>
        <dbReference type="EMBL" id="PJF17127.1"/>
    </source>
</evidence>
<evidence type="ECO:0000256" key="4">
    <source>
        <dbReference type="ARBA" id="ARBA00022692"/>
    </source>
</evidence>
<keyword evidence="12" id="KW-1185">Reference proteome</keyword>
<keyword evidence="5 10" id="KW-0276">Fatty acid metabolism</keyword>
<sequence length="300" mass="34903">MAQQTRVVERMTWYIPEDLALYNWSLDWRVPFSASLIYAIVVTYFSRRNIRRAAANPAPATKTTKKQEWTLFRVAVVAHNILLTVFSGYTFYSVFPLLLASFRFRPCYDSFCDVGGWAYRHGLGFWTWIFYMSKYYELIDTAILLAKGRPSSFLQTYHHAGAIIAMWMLSSTRAFGAWVFVCFNSFIHTFMYFYYTLTCFGYQPKWKRLMTYMQLTQFFVGLPLAVSYLLVPGCVPIQAHPKDNLAHVLGINGYWSHVVSLAFSFSYVFYLIILFLDFARRTYFSGRQSVAKPGPAKKIN</sequence>
<reference evidence="11 12" key="1">
    <citation type="submission" date="2016-10" db="EMBL/GenBank/DDBJ databases">
        <title>The genome of Paramicrosporidium saccamoebae is the missing link in understanding Cryptomycota and Microsporidia evolution.</title>
        <authorList>
            <person name="Quandt C.A."/>
            <person name="Beaudet D."/>
            <person name="Corsaro D."/>
            <person name="Michel R."/>
            <person name="Corradi N."/>
            <person name="James T."/>
        </authorList>
    </citation>
    <scope>NUCLEOTIDE SEQUENCE [LARGE SCALE GENOMIC DNA]</scope>
    <source>
        <strain evidence="11 12">KSL3</strain>
    </source>
</reference>
<proteinExistence type="inferred from homology"/>
<organism evidence="11 12">
    <name type="scientific">Paramicrosporidium saccamoebae</name>
    <dbReference type="NCBI Taxonomy" id="1246581"/>
    <lineage>
        <taxon>Eukaryota</taxon>
        <taxon>Fungi</taxon>
        <taxon>Fungi incertae sedis</taxon>
        <taxon>Cryptomycota</taxon>
        <taxon>Cryptomycota incertae sedis</taxon>
        <taxon>Paramicrosporidium</taxon>
    </lineage>
</organism>
<dbReference type="GO" id="GO:0034626">
    <property type="term" value="P:fatty acid elongation, polyunsaturated fatty acid"/>
    <property type="evidence" value="ECO:0007669"/>
    <property type="project" value="TreeGrafter"/>
</dbReference>
<dbReference type="EMBL" id="MTSL01000190">
    <property type="protein sequence ID" value="PJF17127.1"/>
    <property type="molecule type" value="Genomic_DNA"/>
</dbReference>
<feature type="transmembrane region" description="Helical" evidence="10">
    <location>
        <begin position="259"/>
        <end position="279"/>
    </location>
</feature>
<dbReference type="Pfam" id="PF01151">
    <property type="entry name" value="ELO"/>
    <property type="match status" value="1"/>
</dbReference>
<keyword evidence="9 10" id="KW-0275">Fatty acid biosynthesis</keyword>
<comment type="similarity">
    <text evidence="10">Belongs to the ELO family.</text>
</comment>
<name>A0A2H9TH79_9FUNG</name>
<dbReference type="GO" id="GO:0009922">
    <property type="term" value="F:fatty acid elongase activity"/>
    <property type="evidence" value="ECO:0007669"/>
    <property type="project" value="InterPro"/>
</dbReference>
<dbReference type="AlphaFoldDB" id="A0A2H9TH79"/>
<comment type="subcellular location">
    <subcellularLocation>
        <location evidence="1">Membrane</location>
        <topology evidence="1">Multi-pass membrane protein</topology>
    </subcellularLocation>
</comment>
<evidence type="ECO:0000256" key="7">
    <source>
        <dbReference type="ARBA" id="ARBA00023098"/>
    </source>
</evidence>
<dbReference type="GO" id="GO:0030148">
    <property type="term" value="P:sphingolipid biosynthetic process"/>
    <property type="evidence" value="ECO:0007669"/>
    <property type="project" value="TreeGrafter"/>
</dbReference>
<comment type="catalytic activity">
    <reaction evidence="10">
        <text>an acyl-CoA + malonyl-CoA + H(+) = a 3-oxoacyl-CoA + CO2 + CoA</text>
        <dbReference type="Rhea" id="RHEA:50252"/>
        <dbReference type="ChEBI" id="CHEBI:15378"/>
        <dbReference type="ChEBI" id="CHEBI:16526"/>
        <dbReference type="ChEBI" id="CHEBI:57287"/>
        <dbReference type="ChEBI" id="CHEBI:57384"/>
        <dbReference type="ChEBI" id="CHEBI:58342"/>
        <dbReference type="ChEBI" id="CHEBI:90726"/>
    </reaction>
    <physiologicalReaction direction="left-to-right" evidence="10">
        <dbReference type="Rhea" id="RHEA:50253"/>
    </physiologicalReaction>
</comment>
<feature type="transmembrane region" description="Helical" evidence="10">
    <location>
        <begin position="218"/>
        <end position="239"/>
    </location>
</feature>
<dbReference type="PANTHER" id="PTHR11157:SF169">
    <property type="entry name" value="ELONGATION OF FATTY ACIDS PROTEIN"/>
    <property type="match status" value="1"/>
</dbReference>
<evidence type="ECO:0000256" key="5">
    <source>
        <dbReference type="ARBA" id="ARBA00022832"/>
    </source>
</evidence>
<accession>A0A2H9TH79</accession>
<keyword evidence="6 10" id="KW-1133">Transmembrane helix</keyword>
<evidence type="ECO:0000256" key="1">
    <source>
        <dbReference type="ARBA" id="ARBA00004141"/>
    </source>
</evidence>
<evidence type="ECO:0000256" key="9">
    <source>
        <dbReference type="ARBA" id="ARBA00023160"/>
    </source>
</evidence>
<evidence type="ECO:0000256" key="6">
    <source>
        <dbReference type="ARBA" id="ARBA00022989"/>
    </source>
</evidence>
<keyword evidence="4 10" id="KW-0812">Transmembrane</keyword>
<dbReference type="GO" id="GO:0042761">
    <property type="term" value="P:very long-chain fatty acid biosynthetic process"/>
    <property type="evidence" value="ECO:0007669"/>
    <property type="project" value="TreeGrafter"/>
</dbReference>
<evidence type="ECO:0000313" key="12">
    <source>
        <dbReference type="Proteomes" id="UP000240830"/>
    </source>
</evidence>
<gene>
    <name evidence="11" type="ORF">PSACC_03054</name>
</gene>
<keyword evidence="7 10" id="KW-0443">Lipid metabolism</keyword>
<dbReference type="PANTHER" id="PTHR11157">
    <property type="entry name" value="FATTY ACID ACYL TRANSFERASE-RELATED"/>
    <property type="match status" value="1"/>
</dbReference>
<dbReference type="EC" id="2.3.1.-" evidence="10"/>
<evidence type="ECO:0000256" key="8">
    <source>
        <dbReference type="ARBA" id="ARBA00023136"/>
    </source>
</evidence>
<comment type="caution">
    <text evidence="11">The sequence shown here is derived from an EMBL/GenBank/DDBJ whole genome shotgun (WGS) entry which is preliminary data.</text>
</comment>
<dbReference type="OrthoDB" id="10259681at2759"/>
<evidence type="ECO:0000256" key="3">
    <source>
        <dbReference type="ARBA" id="ARBA00022679"/>
    </source>
</evidence>
<dbReference type="GO" id="GO:0005789">
    <property type="term" value="C:endoplasmic reticulum membrane"/>
    <property type="evidence" value="ECO:0007669"/>
    <property type="project" value="TreeGrafter"/>
</dbReference>
<feature type="transmembrane region" description="Helical" evidence="10">
    <location>
        <begin position="175"/>
        <end position="197"/>
    </location>
</feature>